<evidence type="ECO:0000313" key="1">
    <source>
        <dbReference type="EMBL" id="BAI69690.1"/>
    </source>
</evidence>
<dbReference type="KEGG" id="hth:HTH_1236"/>
<dbReference type="STRING" id="608538.HTH_1236"/>
<gene>
    <name evidence="1" type="ordered locus">HTH_1236</name>
</gene>
<dbReference type="RefSeq" id="WP_012963870.1">
    <property type="nucleotide sequence ID" value="NC_013799.1"/>
</dbReference>
<evidence type="ECO:0000313" key="2">
    <source>
        <dbReference type="Proteomes" id="UP000002574"/>
    </source>
</evidence>
<keyword evidence="2" id="KW-1185">Reference proteome</keyword>
<protein>
    <recommendedName>
        <fullName evidence="3">Lipoprotein</fullName>
    </recommendedName>
</protein>
<dbReference type="EMBL" id="AP011112">
    <property type="protein sequence ID" value="BAI69690.1"/>
    <property type="molecule type" value="Genomic_DNA"/>
</dbReference>
<sequence>MCKRLMSFIIALGLFSCTGKGTYKEATNSWCPKGVSFSGITSITVEGIVDYEELNWCKVVITSGDMRSEIYFTQDGSRQRWVQYKGGTIRSETQIRKTKAIMRIYDERGNLIEEVRSKEAF</sequence>
<accession>D3DIN8</accession>
<proteinExistence type="predicted"/>
<dbReference type="Proteomes" id="UP000002574">
    <property type="component" value="Chromosome"/>
</dbReference>
<organism evidence="1 2">
    <name type="scientific">Hydrogenobacter thermophilus (strain DSM 6534 / IAM 12695 / TK-6)</name>
    <dbReference type="NCBI Taxonomy" id="608538"/>
    <lineage>
        <taxon>Bacteria</taxon>
        <taxon>Pseudomonadati</taxon>
        <taxon>Aquificota</taxon>
        <taxon>Aquificia</taxon>
        <taxon>Aquificales</taxon>
        <taxon>Aquificaceae</taxon>
        <taxon>Hydrogenobacter</taxon>
    </lineage>
</organism>
<evidence type="ECO:0008006" key="3">
    <source>
        <dbReference type="Google" id="ProtNLM"/>
    </source>
</evidence>
<dbReference type="AlphaFoldDB" id="D3DIN8"/>
<name>D3DIN8_HYDTT</name>
<reference evidence="1 2" key="1">
    <citation type="journal article" date="2010" name="J. Bacteriol.">
        <title>Complete genome sequence of the thermophilic, obligately chemolithoautotrophic hydrogen-oxidizing bacterium Hydrogenobacter thermophilus TK-6.</title>
        <authorList>
            <person name="Arai H."/>
            <person name="Kanbe H."/>
            <person name="Ishii M."/>
            <person name="Igarashi Y."/>
        </authorList>
    </citation>
    <scope>NUCLEOTIDE SEQUENCE [LARGE SCALE GENOMIC DNA]</scope>
    <source>
        <strain evidence="2">DSM 6534 / IAM 12695 / TK-6</strain>
    </source>
</reference>
<dbReference type="OrthoDB" id="15602at2"/>
<dbReference type="PROSITE" id="PS51257">
    <property type="entry name" value="PROKAR_LIPOPROTEIN"/>
    <property type="match status" value="1"/>
</dbReference>